<evidence type="ECO:0000313" key="2">
    <source>
        <dbReference type="EMBL" id="NLJ22624.1"/>
    </source>
</evidence>
<reference evidence="2 3" key="1">
    <citation type="journal article" date="2020" name="Biotechnol. Biofuels">
        <title>New insights from the biogas microbiome by comprehensive genome-resolved metagenomics of nearly 1600 species originating from multiple anaerobic digesters.</title>
        <authorList>
            <person name="Campanaro S."/>
            <person name="Treu L."/>
            <person name="Rodriguez-R L.M."/>
            <person name="Kovalovszki A."/>
            <person name="Ziels R.M."/>
            <person name="Maus I."/>
            <person name="Zhu X."/>
            <person name="Kougias P.G."/>
            <person name="Basile A."/>
            <person name="Luo G."/>
            <person name="Schluter A."/>
            <person name="Konstantinidis K.T."/>
            <person name="Angelidaki I."/>
        </authorList>
    </citation>
    <scope>NUCLEOTIDE SEQUENCE [LARGE SCALE GENOMIC DNA]</scope>
    <source>
        <strain evidence="2">AS27yjCOA_157</strain>
    </source>
</reference>
<gene>
    <name evidence="2" type="ORF">GX426_05905</name>
</gene>
<dbReference type="EMBL" id="JAAYUN010000098">
    <property type="protein sequence ID" value="NLJ22624.1"/>
    <property type="molecule type" value="Genomic_DNA"/>
</dbReference>
<sequence length="90" mass="10266">MQWELVGWCAALLTMFGFVPQILKIYRTGSVSDVSLIMLLQFSLGMFLWLLYGLYIQDRILIVSNTISFLTLMVATGMYMKYRKSGASPL</sequence>
<name>A0A7K4AI37_METSH</name>
<organism evidence="2 3">
    <name type="scientific">Methanothrix soehngenii</name>
    <name type="common">Methanosaeta concilii</name>
    <dbReference type="NCBI Taxonomy" id="2223"/>
    <lineage>
        <taxon>Archaea</taxon>
        <taxon>Methanobacteriati</taxon>
        <taxon>Methanobacteriota</taxon>
        <taxon>Stenosarchaea group</taxon>
        <taxon>Methanomicrobia</taxon>
        <taxon>Methanotrichales</taxon>
        <taxon>Methanotrichaceae</taxon>
        <taxon>Methanothrix</taxon>
    </lineage>
</organism>
<dbReference type="Proteomes" id="UP000544742">
    <property type="component" value="Unassembled WGS sequence"/>
</dbReference>
<accession>A0A7K4AI37</accession>
<dbReference type="Gene3D" id="1.20.1280.290">
    <property type="match status" value="1"/>
</dbReference>
<dbReference type="RefSeq" id="WP_276620046.1">
    <property type="nucleotide sequence ID" value="NZ_DAOQYS010000074.1"/>
</dbReference>
<protein>
    <submittedName>
        <fullName evidence="2">Uncharacterized protein</fullName>
    </submittedName>
</protein>
<keyword evidence="1" id="KW-1133">Transmembrane helix</keyword>
<evidence type="ECO:0000256" key="1">
    <source>
        <dbReference type="SAM" id="Phobius"/>
    </source>
</evidence>
<dbReference type="AlphaFoldDB" id="A0A7K4AI37"/>
<feature type="transmembrane region" description="Helical" evidence="1">
    <location>
        <begin position="6"/>
        <end position="23"/>
    </location>
</feature>
<keyword evidence="1" id="KW-0472">Membrane</keyword>
<comment type="caution">
    <text evidence="2">The sequence shown here is derived from an EMBL/GenBank/DDBJ whole genome shotgun (WGS) entry which is preliminary data.</text>
</comment>
<dbReference type="InterPro" id="IPR004316">
    <property type="entry name" value="SWEET_rpt"/>
</dbReference>
<dbReference type="Pfam" id="PF03083">
    <property type="entry name" value="MtN3_slv"/>
    <property type="match status" value="1"/>
</dbReference>
<keyword evidence="1" id="KW-0812">Transmembrane</keyword>
<dbReference type="GO" id="GO:0016020">
    <property type="term" value="C:membrane"/>
    <property type="evidence" value="ECO:0007669"/>
    <property type="project" value="InterPro"/>
</dbReference>
<evidence type="ECO:0000313" key="3">
    <source>
        <dbReference type="Proteomes" id="UP000544742"/>
    </source>
</evidence>
<feature type="transmembrane region" description="Helical" evidence="1">
    <location>
        <begin position="60"/>
        <end position="80"/>
    </location>
</feature>
<proteinExistence type="predicted"/>
<feature type="transmembrane region" description="Helical" evidence="1">
    <location>
        <begin position="35"/>
        <end position="54"/>
    </location>
</feature>